<sequence length="92" mass="9631">MLSRMNNSQLFTGVVTSFSGPFVPGPLSSLSKTGSSSVSTSARSLRKRSISFPNGVGIVSCVSSKQILRSGKDSNELTLSAACGNWSVEQTE</sequence>
<proteinExistence type="predicted"/>
<dbReference type="AlphaFoldDB" id="A0A4Y2NFM5"/>
<accession>A0A4Y2NFM5</accession>
<evidence type="ECO:0000313" key="2">
    <source>
        <dbReference type="Proteomes" id="UP000499080"/>
    </source>
</evidence>
<keyword evidence="2" id="KW-1185">Reference proteome</keyword>
<name>A0A4Y2NFM5_ARAVE</name>
<dbReference type="Proteomes" id="UP000499080">
    <property type="component" value="Unassembled WGS sequence"/>
</dbReference>
<reference evidence="1 2" key="1">
    <citation type="journal article" date="2019" name="Sci. Rep.">
        <title>Orb-weaving spider Araneus ventricosus genome elucidates the spidroin gene catalogue.</title>
        <authorList>
            <person name="Kono N."/>
            <person name="Nakamura H."/>
            <person name="Ohtoshi R."/>
            <person name="Moran D.A.P."/>
            <person name="Shinohara A."/>
            <person name="Yoshida Y."/>
            <person name="Fujiwara M."/>
            <person name="Mori M."/>
            <person name="Tomita M."/>
            <person name="Arakawa K."/>
        </authorList>
    </citation>
    <scope>NUCLEOTIDE SEQUENCE [LARGE SCALE GENOMIC DNA]</scope>
</reference>
<organism evidence="1 2">
    <name type="scientific">Araneus ventricosus</name>
    <name type="common">Orbweaver spider</name>
    <name type="synonym">Epeira ventricosa</name>
    <dbReference type="NCBI Taxonomy" id="182803"/>
    <lineage>
        <taxon>Eukaryota</taxon>
        <taxon>Metazoa</taxon>
        <taxon>Ecdysozoa</taxon>
        <taxon>Arthropoda</taxon>
        <taxon>Chelicerata</taxon>
        <taxon>Arachnida</taxon>
        <taxon>Araneae</taxon>
        <taxon>Araneomorphae</taxon>
        <taxon>Entelegynae</taxon>
        <taxon>Araneoidea</taxon>
        <taxon>Araneidae</taxon>
        <taxon>Araneus</taxon>
    </lineage>
</organism>
<protein>
    <submittedName>
        <fullName evidence="1">Uncharacterized protein</fullName>
    </submittedName>
</protein>
<comment type="caution">
    <text evidence="1">The sequence shown here is derived from an EMBL/GenBank/DDBJ whole genome shotgun (WGS) entry which is preliminary data.</text>
</comment>
<dbReference type="EMBL" id="BGPR01009061">
    <property type="protein sequence ID" value="GBN37723.1"/>
    <property type="molecule type" value="Genomic_DNA"/>
</dbReference>
<evidence type="ECO:0000313" key="1">
    <source>
        <dbReference type="EMBL" id="GBN37723.1"/>
    </source>
</evidence>
<gene>
    <name evidence="1" type="ORF">AVEN_232948_1</name>
</gene>